<organism evidence="2 3">
    <name type="scientific">Bacillus phage CP-51</name>
    <dbReference type="NCBI Taxonomy" id="1391188"/>
    <lineage>
        <taxon>Viruses</taxon>
        <taxon>Duplodnaviria</taxon>
        <taxon>Heunggongvirae</taxon>
        <taxon>Uroviricota</taxon>
        <taxon>Caudoviricetes</taxon>
        <taxon>Herelleviridae</taxon>
        <taxon>Spounavirinae</taxon>
        <taxon>Siminovitchvirus</taxon>
        <taxon>Siminovitchvirus CP51</taxon>
    </lineage>
</organism>
<proteinExistence type="predicted"/>
<dbReference type="KEGG" id="vg:22277140"/>
<sequence>MSGKKAFWSGFLGAFFCVTVSLGTWSVLDSLYDKGYKKGVKAGIEQGKKDTMKDIELSYDMCVKKKGE</sequence>
<name>A0A068EQH6_9CAUD</name>
<dbReference type="Proteomes" id="UP000027382">
    <property type="component" value="Segment"/>
</dbReference>
<accession>A0A068EQH6</accession>
<reference evidence="2" key="1">
    <citation type="journal article" date="2014" name="Virology">
        <title>The odd one out: Bacillus ACT bacteriophage CP-51 exhibits unusual properties compared to related Spounavirinae W.Ph. and Bastille.</title>
        <authorList>
            <person name="Klumpp J."/>
            <person name="Schmuki M."/>
            <person name="Sozhamannan S."/>
            <person name="Beyer W."/>
            <person name="Fouts D.E."/>
            <person name="Bernbach V."/>
            <person name="Calendar R."/>
            <person name="Loessner M.J."/>
        </authorList>
    </citation>
    <scope>NUCLEOTIDE SEQUENCE [LARGE SCALE GENOMIC DNA]</scope>
</reference>
<dbReference type="EMBL" id="KF554508">
    <property type="protein sequence ID" value="AID50632.1"/>
    <property type="molecule type" value="Genomic_DNA"/>
</dbReference>
<keyword evidence="1" id="KW-1133">Transmembrane helix</keyword>
<dbReference type="OrthoDB" id="37931at10239"/>
<keyword evidence="1" id="KW-0812">Transmembrane</keyword>
<protein>
    <submittedName>
        <fullName evidence="2">Uncharacterized protein</fullName>
    </submittedName>
</protein>
<feature type="transmembrane region" description="Helical" evidence="1">
    <location>
        <begin position="6"/>
        <end position="28"/>
    </location>
</feature>
<dbReference type="GeneID" id="22277140"/>
<evidence type="ECO:0000313" key="2">
    <source>
        <dbReference type="EMBL" id="AID50632.1"/>
    </source>
</evidence>
<keyword evidence="3" id="KW-1185">Reference proteome</keyword>
<evidence type="ECO:0000313" key="3">
    <source>
        <dbReference type="Proteomes" id="UP000027382"/>
    </source>
</evidence>
<dbReference type="RefSeq" id="YP_009099241.1">
    <property type="nucleotide sequence ID" value="NC_025423.1"/>
</dbReference>
<evidence type="ECO:0000256" key="1">
    <source>
        <dbReference type="SAM" id="Phobius"/>
    </source>
</evidence>
<keyword evidence="1" id="KW-0472">Membrane</keyword>